<dbReference type="SUPFAM" id="SSF51120">
    <property type="entry name" value="beta-Roll"/>
    <property type="match status" value="2"/>
</dbReference>
<proteinExistence type="predicted"/>
<reference evidence="6" key="1">
    <citation type="submission" date="2016-10" db="EMBL/GenBank/DDBJ databases">
        <authorList>
            <person name="Varghese N."/>
            <person name="Submissions S."/>
        </authorList>
    </citation>
    <scope>NUCLEOTIDE SEQUENCE [LARGE SCALE GENOMIC DNA]</scope>
    <source>
        <strain evidence="6">DSM 17465</strain>
    </source>
</reference>
<accession>A0A1I6X8S6</accession>
<dbReference type="InterPro" id="IPR050557">
    <property type="entry name" value="RTX_toxin/Mannuronan_C5-epim"/>
</dbReference>
<evidence type="ECO:0000256" key="3">
    <source>
        <dbReference type="SAM" id="MobiDB-lite"/>
    </source>
</evidence>
<comment type="subcellular location">
    <subcellularLocation>
        <location evidence="1">Secreted</location>
    </subcellularLocation>
</comment>
<dbReference type="GO" id="GO:0005509">
    <property type="term" value="F:calcium ion binding"/>
    <property type="evidence" value="ECO:0007669"/>
    <property type="project" value="InterPro"/>
</dbReference>
<dbReference type="InterPro" id="IPR011049">
    <property type="entry name" value="Serralysin-like_metalloprot_C"/>
</dbReference>
<dbReference type="PANTHER" id="PTHR38340">
    <property type="entry name" value="S-LAYER PROTEIN"/>
    <property type="match status" value="1"/>
</dbReference>
<gene>
    <name evidence="5" type="ORF">SAMN05444141_1011</name>
</gene>
<dbReference type="Gene3D" id="2.150.10.10">
    <property type="entry name" value="Serralysin-like metalloprotease, C-terminal"/>
    <property type="match status" value="2"/>
</dbReference>
<feature type="domain" description="Haemolysin-type calcium binding-related" evidence="4">
    <location>
        <begin position="8"/>
        <end position="45"/>
    </location>
</feature>
<evidence type="ECO:0000256" key="2">
    <source>
        <dbReference type="ARBA" id="ARBA00022525"/>
    </source>
</evidence>
<dbReference type="InterPro" id="IPR001343">
    <property type="entry name" value="Hemolysn_Ca-bd"/>
</dbReference>
<evidence type="ECO:0000256" key="1">
    <source>
        <dbReference type="ARBA" id="ARBA00004613"/>
    </source>
</evidence>
<dbReference type="Pfam" id="PF06594">
    <property type="entry name" value="HCBP_related"/>
    <property type="match status" value="1"/>
</dbReference>
<evidence type="ECO:0000259" key="4">
    <source>
        <dbReference type="Pfam" id="PF06594"/>
    </source>
</evidence>
<dbReference type="Pfam" id="PF00353">
    <property type="entry name" value="HemolysinCabind"/>
    <property type="match status" value="2"/>
</dbReference>
<organism evidence="5 6">
    <name type="scientific">Pseudovibrio denitrificans</name>
    <dbReference type="NCBI Taxonomy" id="258256"/>
    <lineage>
        <taxon>Bacteria</taxon>
        <taxon>Pseudomonadati</taxon>
        <taxon>Pseudomonadota</taxon>
        <taxon>Alphaproteobacteria</taxon>
        <taxon>Hyphomicrobiales</taxon>
        <taxon>Stappiaceae</taxon>
        <taxon>Pseudovibrio</taxon>
    </lineage>
</organism>
<dbReference type="PANTHER" id="PTHR38340:SF1">
    <property type="entry name" value="S-LAYER PROTEIN"/>
    <property type="match status" value="1"/>
</dbReference>
<dbReference type="GO" id="GO:0005576">
    <property type="term" value="C:extracellular region"/>
    <property type="evidence" value="ECO:0007669"/>
    <property type="project" value="UniProtKB-SubCell"/>
</dbReference>
<dbReference type="RefSeq" id="WP_083416382.1">
    <property type="nucleotide sequence ID" value="NZ_FPBD01000001.1"/>
</dbReference>
<dbReference type="InterPro" id="IPR018511">
    <property type="entry name" value="Hemolysin-typ_Ca-bd_CS"/>
</dbReference>
<dbReference type="EMBL" id="FPBD01000001">
    <property type="protein sequence ID" value="SFT34546.1"/>
    <property type="molecule type" value="Genomic_DNA"/>
</dbReference>
<keyword evidence="2" id="KW-0964">Secreted</keyword>
<dbReference type="PRINTS" id="PR00313">
    <property type="entry name" value="CABNDNGRPT"/>
</dbReference>
<feature type="region of interest" description="Disordered" evidence="3">
    <location>
        <begin position="87"/>
        <end position="117"/>
    </location>
</feature>
<dbReference type="Proteomes" id="UP000183371">
    <property type="component" value="Unassembled WGS sequence"/>
</dbReference>
<dbReference type="AlphaFoldDB" id="A0A1I6X8S6"/>
<keyword evidence="6" id="KW-1185">Reference proteome</keyword>
<evidence type="ECO:0000313" key="5">
    <source>
        <dbReference type="EMBL" id="SFT34546.1"/>
    </source>
</evidence>
<feature type="non-terminal residue" evidence="5">
    <location>
        <position position="1"/>
    </location>
</feature>
<dbReference type="InterPro" id="IPR010566">
    <property type="entry name" value="Haemolys_ca-bd"/>
</dbReference>
<protein>
    <submittedName>
        <fullName evidence="5">Hemolysin-type calcium-binding repeat-containing protein</fullName>
    </submittedName>
</protein>
<dbReference type="PROSITE" id="PS00330">
    <property type="entry name" value="HEMOLYSIN_CALCIUM"/>
    <property type="match status" value="5"/>
</dbReference>
<evidence type="ECO:0000313" key="6">
    <source>
        <dbReference type="Proteomes" id="UP000183371"/>
    </source>
</evidence>
<sequence>TSGTGNVHLQLTFKDGGTLTIHNQFKNNSNFGIEFIEFADGTVLSGYEILRAAYEDATEEADWLYGGSQDDVINGLDGNDNITGANGADTLDGGAGNDTLDGGAGNDTLTGGEGNDTLYGRGDNDILNGGIGNDRLYGEYGDDTLTGGEGDDYLYGGYGNDVLNGGQGDDYLRGEGGDDTFKFEGSEFGKDTITDFNIGAETIQFDTEVFANFDAVLDAASNVGNAVVIQLDEENTVTITGVQIENLQADNFEFLI</sequence>
<name>A0A1I6X8S6_9HYPH</name>